<gene>
    <name evidence="9" type="ORF">OCV51_03795</name>
</gene>
<evidence type="ECO:0000256" key="7">
    <source>
        <dbReference type="PIRNR" id="PIRNR000477"/>
    </source>
</evidence>
<comment type="pathway">
    <text evidence="2 7">Purine metabolism; purine nucleoside salvage.</text>
</comment>
<evidence type="ECO:0000256" key="6">
    <source>
        <dbReference type="ARBA" id="ARBA00048556"/>
    </source>
</evidence>
<dbReference type="GO" id="GO:0004731">
    <property type="term" value="F:purine-nucleoside phosphorylase activity"/>
    <property type="evidence" value="ECO:0007669"/>
    <property type="project" value="UniProtKB-EC"/>
</dbReference>
<dbReference type="PIRSF" id="PIRSF000477">
    <property type="entry name" value="PurNPase"/>
    <property type="match status" value="1"/>
</dbReference>
<dbReference type="Gene3D" id="3.40.50.1580">
    <property type="entry name" value="Nucleoside phosphorylase domain"/>
    <property type="match status" value="1"/>
</dbReference>
<dbReference type="PANTHER" id="PTHR11904:SF9">
    <property type="entry name" value="PURINE NUCLEOSIDE PHOSPHORYLASE-RELATED"/>
    <property type="match status" value="1"/>
</dbReference>
<dbReference type="Pfam" id="PF01048">
    <property type="entry name" value="PNP_UDP_1"/>
    <property type="match status" value="1"/>
</dbReference>
<dbReference type="EC" id="2.4.2.1" evidence="7"/>
<comment type="similarity">
    <text evidence="3 7">Belongs to the PNP/MTAP phosphorylase family.</text>
</comment>
<dbReference type="RefSeq" id="WP_059069331.1">
    <property type="nucleotide sequence ID" value="NZ_JAOQJX010000003.1"/>
</dbReference>
<comment type="function">
    <text evidence="1">The purine nucleoside phosphorylases catalyze the phosphorolytic breakdown of the N-glycosidic bond in the beta-(deoxy)ribonucleoside molecules, with the formation of the corresponding free purine bases and pentose-1-phosphate. Cleaves guanosine, inosine, 2'-deoxyguanosine and 2'-deoxyinosine.</text>
</comment>
<evidence type="ECO:0000259" key="8">
    <source>
        <dbReference type="Pfam" id="PF01048"/>
    </source>
</evidence>
<feature type="domain" description="Nucleoside phosphorylase" evidence="8">
    <location>
        <begin position="25"/>
        <end position="270"/>
    </location>
</feature>
<dbReference type="InterPro" id="IPR035994">
    <property type="entry name" value="Nucleoside_phosphorylase_sf"/>
</dbReference>
<accession>A0ABT2T945</accession>
<name>A0ABT2T945_9FIRM</name>
<dbReference type="EMBL" id="JAOQJX010000003">
    <property type="protein sequence ID" value="MCU6746790.1"/>
    <property type="molecule type" value="Genomic_DNA"/>
</dbReference>
<dbReference type="SUPFAM" id="SSF53167">
    <property type="entry name" value="Purine and uridine phosphorylases"/>
    <property type="match status" value="1"/>
</dbReference>
<evidence type="ECO:0000256" key="1">
    <source>
        <dbReference type="ARBA" id="ARBA00002678"/>
    </source>
</evidence>
<dbReference type="InterPro" id="IPR000845">
    <property type="entry name" value="Nucleoside_phosphorylase_d"/>
</dbReference>
<dbReference type="NCBIfam" id="TIGR01700">
    <property type="entry name" value="PNPH"/>
    <property type="match status" value="1"/>
</dbReference>
<evidence type="ECO:0000256" key="2">
    <source>
        <dbReference type="ARBA" id="ARBA00005058"/>
    </source>
</evidence>
<dbReference type="InterPro" id="IPR011268">
    <property type="entry name" value="Purine_phosphorylase"/>
</dbReference>
<organism evidence="9 10">
    <name type="scientific">Faecalicatena acetigenes</name>
    <dbReference type="NCBI Taxonomy" id="2981790"/>
    <lineage>
        <taxon>Bacteria</taxon>
        <taxon>Bacillati</taxon>
        <taxon>Bacillota</taxon>
        <taxon>Clostridia</taxon>
        <taxon>Lachnospirales</taxon>
        <taxon>Lachnospiraceae</taxon>
        <taxon>Faecalicatena</taxon>
    </lineage>
</organism>
<dbReference type="InterPro" id="IPR011270">
    <property type="entry name" value="Pur_Nuc_Pase_Ino/Guo-sp"/>
</dbReference>
<comment type="caution">
    <text evidence="9">The sequence shown here is derived from an EMBL/GenBank/DDBJ whole genome shotgun (WGS) entry which is preliminary data.</text>
</comment>
<sequence length="285" mass="31513">MSRQYKRIKRCYEYCRSVTDFKPEVGLILGSGLGGYAKNMKVECEIPYGDIPEFPVSTVQGHDGRFLLGYIGDTPAMVMKGRVHYYEGYSMEEVVLPVRLMKMMGIKALFLTNAAGGINQNFSVGDFMMITDQISSFVPSPLIGANIEELGERFPDMTQIYDKELQEVIARTAKEEKIPLQKGVYVQTSGPNFESPAEIKMYAAVGADAVGMSTACEALAARHAGICVCGISCISNMASGISTEELRHLDVQAVADKRAEEFERLVTKTIIKLHEGENEDEHKNL</sequence>
<comment type="catalytic activity">
    <reaction evidence="6">
        <text>a purine 2'-deoxy-D-ribonucleoside + phosphate = a purine nucleobase + 2-deoxy-alpha-D-ribose 1-phosphate</text>
        <dbReference type="Rhea" id="RHEA:36431"/>
        <dbReference type="ChEBI" id="CHEBI:26386"/>
        <dbReference type="ChEBI" id="CHEBI:43474"/>
        <dbReference type="ChEBI" id="CHEBI:57259"/>
        <dbReference type="ChEBI" id="CHEBI:142361"/>
        <dbReference type="EC" id="2.4.2.1"/>
    </reaction>
</comment>
<evidence type="ECO:0000313" key="10">
    <source>
        <dbReference type="Proteomes" id="UP001652394"/>
    </source>
</evidence>
<dbReference type="NCBIfam" id="NF006054">
    <property type="entry name" value="PRK08202.1"/>
    <property type="match status" value="1"/>
</dbReference>
<dbReference type="Proteomes" id="UP001652394">
    <property type="component" value="Unassembled WGS sequence"/>
</dbReference>
<evidence type="ECO:0000256" key="5">
    <source>
        <dbReference type="ARBA" id="ARBA00022679"/>
    </source>
</evidence>
<keyword evidence="10" id="KW-1185">Reference proteome</keyword>
<reference evidence="9 10" key="1">
    <citation type="journal article" date="2021" name="ISME Commun">
        <title>Automated analysis of genomic sequences facilitates high-throughput and comprehensive description of bacteria.</title>
        <authorList>
            <person name="Hitch T.C.A."/>
        </authorList>
    </citation>
    <scope>NUCLEOTIDE SEQUENCE [LARGE SCALE GENOMIC DNA]</scope>
    <source>
        <strain evidence="9 10">H2_18</strain>
    </source>
</reference>
<protein>
    <recommendedName>
        <fullName evidence="7">Purine nucleoside phosphorylase</fullName>
        <ecNumber evidence="7">2.4.2.1</ecNumber>
    </recommendedName>
    <alternativeName>
        <fullName evidence="7">Inosine-guanosine phosphorylase</fullName>
    </alternativeName>
</protein>
<keyword evidence="4 7" id="KW-0328">Glycosyltransferase</keyword>
<evidence type="ECO:0000256" key="3">
    <source>
        <dbReference type="ARBA" id="ARBA00006751"/>
    </source>
</evidence>
<evidence type="ECO:0000313" key="9">
    <source>
        <dbReference type="EMBL" id="MCU6746790.1"/>
    </source>
</evidence>
<dbReference type="PANTHER" id="PTHR11904">
    <property type="entry name" value="METHYLTHIOADENOSINE/PURINE NUCLEOSIDE PHOSPHORYLASE"/>
    <property type="match status" value="1"/>
</dbReference>
<dbReference type="NCBIfam" id="TIGR01697">
    <property type="entry name" value="PNPH-PUNA-XAPA"/>
    <property type="match status" value="1"/>
</dbReference>
<proteinExistence type="inferred from homology"/>
<keyword evidence="5 7" id="KW-0808">Transferase</keyword>
<evidence type="ECO:0000256" key="4">
    <source>
        <dbReference type="ARBA" id="ARBA00022676"/>
    </source>
</evidence>
<dbReference type="CDD" id="cd09009">
    <property type="entry name" value="PNP-EcPNPII_like"/>
    <property type="match status" value="1"/>
</dbReference>